<dbReference type="Proteomes" id="UP001198701">
    <property type="component" value="Unassembled WGS sequence"/>
</dbReference>
<proteinExistence type="predicted"/>
<reference evidence="1 2" key="1">
    <citation type="submission" date="2021-11" db="EMBL/GenBank/DDBJ databases">
        <authorList>
            <person name="Huq M.A."/>
        </authorList>
    </citation>
    <scope>NUCLEOTIDE SEQUENCE [LARGE SCALE GENOMIC DNA]</scope>
    <source>
        <strain evidence="1 2">MAHUQ-52</strain>
    </source>
</reference>
<accession>A0ABS8IWI0</accession>
<dbReference type="RefSeq" id="WP_229433127.1">
    <property type="nucleotide sequence ID" value="NZ_JAJHPV010000014.1"/>
</dbReference>
<evidence type="ECO:0000313" key="2">
    <source>
        <dbReference type="Proteomes" id="UP001198701"/>
    </source>
</evidence>
<name>A0ABS8IWI0_9BURK</name>
<comment type="caution">
    <text evidence="1">The sequence shown here is derived from an EMBL/GenBank/DDBJ whole genome shotgun (WGS) entry which is preliminary data.</text>
</comment>
<protein>
    <submittedName>
        <fullName evidence="1">Uncharacterized protein</fullName>
    </submittedName>
</protein>
<sequence>MNEKLHELLSRMSALEDELAIALHDQESRMFFKIRGKRIEFDSAVRQEHQRLKTGFFHWLTASRPQNLLTGPIIYAMIFPLALIDLSISCYQALCFPIYRIAKVRRADYIVLDRQYLDYLNRFEKFHCTYCAYAAGLIAYCTEIVARTEQYFCPIKHARKMLGNHARYAQFLDYGDALDYEARLEQFRLALAKKE</sequence>
<organism evidence="1 2">
    <name type="scientific">Massilia agrisoli</name>
    <dbReference type="NCBI Taxonomy" id="2892444"/>
    <lineage>
        <taxon>Bacteria</taxon>
        <taxon>Pseudomonadati</taxon>
        <taxon>Pseudomonadota</taxon>
        <taxon>Betaproteobacteria</taxon>
        <taxon>Burkholderiales</taxon>
        <taxon>Oxalobacteraceae</taxon>
        <taxon>Telluria group</taxon>
        <taxon>Massilia</taxon>
    </lineage>
</organism>
<evidence type="ECO:0000313" key="1">
    <source>
        <dbReference type="EMBL" id="MCC6072236.1"/>
    </source>
</evidence>
<dbReference type="EMBL" id="JAJHPV010000014">
    <property type="protein sequence ID" value="MCC6072236.1"/>
    <property type="molecule type" value="Genomic_DNA"/>
</dbReference>
<keyword evidence="2" id="KW-1185">Reference proteome</keyword>
<gene>
    <name evidence="1" type="ORF">LMJ30_14895</name>
</gene>